<dbReference type="GO" id="GO:0050660">
    <property type="term" value="F:flavin adenine dinucleotide binding"/>
    <property type="evidence" value="ECO:0007669"/>
    <property type="project" value="InterPro"/>
</dbReference>
<dbReference type="GO" id="GO:0004499">
    <property type="term" value="F:N,N-dimethylaniline monooxygenase activity"/>
    <property type="evidence" value="ECO:0007669"/>
    <property type="project" value="InterPro"/>
</dbReference>
<dbReference type="Pfam" id="PF00743">
    <property type="entry name" value="FMO-like"/>
    <property type="match status" value="1"/>
</dbReference>
<feature type="transmembrane region" description="Helical" evidence="5">
    <location>
        <begin position="79"/>
        <end position="97"/>
    </location>
</feature>
<keyword evidence="4" id="KW-0503">Monooxygenase</keyword>
<sequence>MDEMANMIGCKPNLLAQFFTDPKLWWTLFFGPNVAYQYRLRGPHPWKDARQALLTLPDRVVVPTRTREPPMTKPQGFPLVKMVTLLGICAAVGFHVYRSHLK</sequence>
<dbReference type="EC" id="1.-.-.-" evidence="4"/>
<evidence type="ECO:0000313" key="6">
    <source>
        <dbReference type="Proteomes" id="UP000095287"/>
    </source>
</evidence>
<dbReference type="Proteomes" id="UP000095287">
    <property type="component" value="Unplaced"/>
</dbReference>
<protein>
    <recommendedName>
        <fullName evidence="4">Flavin-containing monooxygenase</fullName>
        <ecNumber evidence="4">1.-.-.-</ecNumber>
    </recommendedName>
</protein>
<evidence type="ECO:0000256" key="2">
    <source>
        <dbReference type="ARBA" id="ARBA00022827"/>
    </source>
</evidence>
<evidence type="ECO:0000256" key="4">
    <source>
        <dbReference type="RuleBase" id="RU361177"/>
    </source>
</evidence>
<proteinExistence type="inferred from homology"/>
<evidence type="ECO:0000256" key="1">
    <source>
        <dbReference type="ARBA" id="ARBA00022630"/>
    </source>
</evidence>
<comment type="similarity">
    <text evidence="4">Belongs to the FMO family.</text>
</comment>
<keyword evidence="3 4" id="KW-0560">Oxidoreductase</keyword>
<evidence type="ECO:0000256" key="3">
    <source>
        <dbReference type="ARBA" id="ARBA00023002"/>
    </source>
</evidence>
<dbReference type="WBParaSite" id="L893_g19294.t1">
    <property type="protein sequence ID" value="L893_g19294.t1"/>
    <property type="gene ID" value="L893_g19294"/>
</dbReference>
<keyword evidence="2 4" id="KW-0274">FAD</keyword>
<dbReference type="InterPro" id="IPR020946">
    <property type="entry name" value="Flavin_mOase-like"/>
</dbReference>
<keyword evidence="5" id="KW-0812">Transmembrane</keyword>
<keyword evidence="1 4" id="KW-0285">Flavoprotein</keyword>
<keyword evidence="5" id="KW-1133">Transmembrane helix</keyword>
<evidence type="ECO:0000313" key="7">
    <source>
        <dbReference type="WBParaSite" id="L893_g19294.t1"/>
    </source>
</evidence>
<reference evidence="7" key="1">
    <citation type="submission" date="2016-11" db="UniProtKB">
        <authorList>
            <consortium name="WormBaseParasite"/>
        </authorList>
    </citation>
    <scope>IDENTIFICATION</scope>
</reference>
<dbReference type="GO" id="GO:0050661">
    <property type="term" value="F:NADP binding"/>
    <property type="evidence" value="ECO:0007669"/>
    <property type="project" value="InterPro"/>
</dbReference>
<dbReference type="AlphaFoldDB" id="A0A1I7YTC1"/>
<dbReference type="PANTHER" id="PTHR23023">
    <property type="entry name" value="DIMETHYLANILINE MONOOXYGENASE"/>
    <property type="match status" value="1"/>
</dbReference>
<keyword evidence="5" id="KW-0472">Membrane</keyword>
<dbReference type="InterPro" id="IPR050346">
    <property type="entry name" value="FMO-like"/>
</dbReference>
<keyword evidence="6" id="KW-1185">Reference proteome</keyword>
<accession>A0A1I7YTC1</accession>
<evidence type="ECO:0000256" key="5">
    <source>
        <dbReference type="SAM" id="Phobius"/>
    </source>
</evidence>
<comment type="cofactor">
    <cofactor evidence="4">
        <name>FAD</name>
        <dbReference type="ChEBI" id="CHEBI:57692"/>
    </cofactor>
</comment>
<organism evidence="6 7">
    <name type="scientific">Steinernema glaseri</name>
    <dbReference type="NCBI Taxonomy" id="37863"/>
    <lineage>
        <taxon>Eukaryota</taxon>
        <taxon>Metazoa</taxon>
        <taxon>Ecdysozoa</taxon>
        <taxon>Nematoda</taxon>
        <taxon>Chromadorea</taxon>
        <taxon>Rhabditida</taxon>
        <taxon>Tylenchina</taxon>
        <taxon>Panagrolaimomorpha</taxon>
        <taxon>Strongyloidoidea</taxon>
        <taxon>Steinernematidae</taxon>
        <taxon>Steinernema</taxon>
    </lineage>
</organism>
<name>A0A1I7YTC1_9BILA</name>